<evidence type="ECO:0000313" key="1">
    <source>
        <dbReference type="EMBL" id="QDZ14312.1"/>
    </source>
</evidence>
<evidence type="ECO:0000313" key="2">
    <source>
        <dbReference type="Proteomes" id="UP000320216"/>
    </source>
</evidence>
<keyword evidence="2" id="KW-1185">Reference proteome</keyword>
<protein>
    <submittedName>
        <fullName evidence="1">Uncharacterized protein</fullName>
    </submittedName>
</protein>
<organism evidence="1 2">
    <name type="scientific">Humibacter ginsenosidimutans</name>
    <dbReference type="NCBI Taxonomy" id="2599293"/>
    <lineage>
        <taxon>Bacteria</taxon>
        <taxon>Bacillati</taxon>
        <taxon>Actinomycetota</taxon>
        <taxon>Actinomycetes</taxon>
        <taxon>Micrococcales</taxon>
        <taxon>Microbacteriaceae</taxon>
        <taxon>Humibacter</taxon>
    </lineage>
</organism>
<dbReference type="EMBL" id="CP042305">
    <property type="protein sequence ID" value="QDZ14312.1"/>
    <property type="molecule type" value="Genomic_DNA"/>
</dbReference>
<name>A0A5B8M3L4_9MICO</name>
<accession>A0A5B8M3L4</accession>
<dbReference type="Proteomes" id="UP000320216">
    <property type="component" value="Chromosome"/>
</dbReference>
<gene>
    <name evidence="1" type="ORF">FPZ11_05605</name>
</gene>
<dbReference type="KEGG" id="huw:FPZ11_05605"/>
<dbReference type="AlphaFoldDB" id="A0A5B8M3L4"/>
<reference evidence="1 2" key="1">
    <citation type="submission" date="2019-07" db="EMBL/GenBank/DDBJ databases">
        <title>Full genome sequence of Humibacter sp. WJ7-1.</title>
        <authorList>
            <person name="Im W.-T."/>
        </authorList>
    </citation>
    <scope>NUCLEOTIDE SEQUENCE [LARGE SCALE GENOMIC DNA]</scope>
    <source>
        <strain evidence="1 2">WJ7-1</strain>
    </source>
</reference>
<sequence>MRRPVGGVVVGVAGGDVVGARGVGVGAGALVGGDVDVIAGGGAGGATVGPLPHDAAPAAVAGRYNECTQSGEHHCNVYCQLQQ</sequence>
<proteinExistence type="predicted"/>